<dbReference type="eggNOG" id="COG1108">
    <property type="taxonomic scope" value="Bacteria"/>
</dbReference>
<dbReference type="GO" id="GO:0043190">
    <property type="term" value="C:ATP-binding cassette (ABC) transporter complex"/>
    <property type="evidence" value="ECO:0007669"/>
    <property type="project" value="InterPro"/>
</dbReference>
<dbReference type="GO" id="GO:0055085">
    <property type="term" value="P:transmembrane transport"/>
    <property type="evidence" value="ECO:0007669"/>
    <property type="project" value="InterPro"/>
</dbReference>
<evidence type="ECO:0000256" key="7">
    <source>
        <dbReference type="ARBA" id="ARBA00023136"/>
    </source>
</evidence>
<feature type="compositionally biased region" description="Basic residues" evidence="9">
    <location>
        <begin position="292"/>
        <end position="303"/>
    </location>
</feature>
<name>W5Y4X7_9CORY</name>
<evidence type="ECO:0000256" key="8">
    <source>
        <dbReference type="RuleBase" id="RU003943"/>
    </source>
</evidence>
<proteinExistence type="inferred from homology"/>
<feature type="transmembrane region" description="Helical" evidence="10">
    <location>
        <begin position="91"/>
        <end position="109"/>
    </location>
</feature>
<dbReference type="Proteomes" id="UP000019222">
    <property type="component" value="Chromosome"/>
</dbReference>
<dbReference type="InterPro" id="IPR001626">
    <property type="entry name" value="ABC_TroCD"/>
</dbReference>
<evidence type="ECO:0000256" key="3">
    <source>
        <dbReference type="ARBA" id="ARBA00022448"/>
    </source>
</evidence>
<keyword evidence="4" id="KW-1003">Cell membrane</keyword>
<dbReference type="PANTHER" id="PTHR30477">
    <property type="entry name" value="ABC-TRANSPORTER METAL-BINDING PROTEIN"/>
    <property type="match status" value="1"/>
</dbReference>
<dbReference type="RefSeq" id="WP_025251626.1">
    <property type="nucleotide sequence ID" value="NZ_CP004353.1"/>
</dbReference>
<dbReference type="AlphaFoldDB" id="W5Y4X7"/>
<feature type="transmembrane region" description="Helical" evidence="10">
    <location>
        <begin position="184"/>
        <end position="201"/>
    </location>
</feature>
<dbReference type="Pfam" id="PF00950">
    <property type="entry name" value="ABC-3"/>
    <property type="match status" value="1"/>
</dbReference>
<sequence length="303" mass="31683">MSFVASVALLAAVVSLALSVPGMVLSLRRQAMLSDALSHAVVPGIAVGVLLSGTTSSPLLMLGATVSGVAVFALTEWLVQRGRFTRDSATGLVFPVFFAAGVIIISTALKGAAISENTVLVGDLNFAALDKLIVGHYDLGPSQAWLVGGVGLACVAVLALVYRPLVTHAFDPVYAASIGWRSRLVNYVVMVMVSLTVVTCFDSAGAVLIVALMIVPPATALLVTTTMRGFIALTLVVALLSSQVGFFAAYQLDAATSPMMALVDGLIFLSVYGFIRVRDRGRAKSTPDQPRIRGRGRRAGFGR</sequence>
<accession>W5Y4X7</accession>
<evidence type="ECO:0000313" key="11">
    <source>
        <dbReference type="EMBL" id="AHI21553.1"/>
    </source>
</evidence>
<feature type="transmembrane region" description="Helical" evidence="10">
    <location>
        <begin position="230"/>
        <end position="250"/>
    </location>
</feature>
<comment type="subcellular location">
    <subcellularLocation>
        <location evidence="1 8">Cell membrane</location>
        <topology evidence="1 8">Multi-pass membrane protein</topology>
    </subcellularLocation>
</comment>
<feature type="region of interest" description="Disordered" evidence="9">
    <location>
        <begin position="283"/>
        <end position="303"/>
    </location>
</feature>
<dbReference type="PANTHER" id="PTHR30477:SF8">
    <property type="entry name" value="METAL TRANSPORT SYSTEM MEMBRANE PROTEIN CT_070-RELATED"/>
    <property type="match status" value="1"/>
</dbReference>
<dbReference type="PATRIC" id="fig|1224164.3.peg.157"/>
<dbReference type="HOGENOM" id="CLU_028808_4_1_11"/>
<dbReference type="KEGG" id="cvt:B843_00785"/>
<evidence type="ECO:0000256" key="6">
    <source>
        <dbReference type="ARBA" id="ARBA00022989"/>
    </source>
</evidence>
<evidence type="ECO:0000256" key="5">
    <source>
        <dbReference type="ARBA" id="ARBA00022692"/>
    </source>
</evidence>
<evidence type="ECO:0000256" key="4">
    <source>
        <dbReference type="ARBA" id="ARBA00022475"/>
    </source>
</evidence>
<feature type="transmembrane region" description="Helical" evidence="10">
    <location>
        <begin position="144"/>
        <end position="163"/>
    </location>
</feature>
<dbReference type="GO" id="GO:0010043">
    <property type="term" value="P:response to zinc ion"/>
    <property type="evidence" value="ECO:0007669"/>
    <property type="project" value="TreeGrafter"/>
</dbReference>
<keyword evidence="5 8" id="KW-0812">Transmembrane</keyword>
<evidence type="ECO:0000256" key="2">
    <source>
        <dbReference type="ARBA" id="ARBA00008034"/>
    </source>
</evidence>
<evidence type="ECO:0000256" key="1">
    <source>
        <dbReference type="ARBA" id="ARBA00004651"/>
    </source>
</evidence>
<protein>
    <submittedName>
        <fullName evidence="11">Uncharacterized protein</fullName>
    </submittedName>
</protein>
<keyword evidence="7 10" id="KW-0472">Membrane</keyword>
<gene>
    <name evidence="11" type="ORF">B843_00785</name>
</gene>
<feature type="transmembrane region" description="Helical" evidence="10">
    <location>
        <begin position="207"/>
        <end position="223"/>
    </location>
</feature>
<evidence type="ECO:0000313" key="12">
    <source>
        <dbReference type="Proteomes" id="UP000019222"/>
    </source>
</evidence>
<organism evidence="11 12">
    <name type="scientific">Corynebacterium vitaeruminis DSM 20294</name>
    <dbReference type="NCBI Taxonomy" id="1224164"/>
    <lineage>
        <taxon>Bacteria</taxon>
        <taxon>Bacillati</taxon>
        <taxon>Actinomycetota</taxon>
        <taxon>Actinomycetes</taxon>
        <taxon>Mycobacteriales</taxon>
        <taxon>Corynebacteriaceae</taxon>
        <taxon>Corynebacterium</taxon>
    </lineage>
</organism>
<keyword evidence="3 8" id="KW-0813">Transport</keyword>
<keyword evidence="12" id="KW-1185">Reference proteome</keyword>
<feature type="transmembrane region" description="Helical" evidence="10">
    <location>
        <begin position="256"/>
        <end position="275"/>
    </location>
</feature>
<dbReference type="Gene3D" id="1.10.3470.10">
    <property type="entry name" value="ABC transporter involved in vitamin B12 uptake, BtuC"/>
    <property type="match status" value="1"/>
</dbReference>
<feature type="transmembrane region" description="Helical" evidence="10">
    <location>
        <begin position="59"/>
        <end position="79"/>
    </location>
</feature>
<keyword evidence="6 10" id="KW-1133">Transmembrane helix</keyword>
<reference evidence="11 12" key="1">
    <citation type="submission" date="2013-02" db="EMBL/GenBank/DDBJ databases">
        <title>The complete genome sequence of Corynebacterium vitaeruminis DSM 20294.</title>
        <authorList>
            <person name="Ruckert C."/>
            <person name="Albersmeier A."/>
            <person name="Kalinowski J."/>
        </authorList>
    </citation>
    <scope>NUCLEOTIDE SEQUENCE [LARGE SCALE GENOMIC DNA]</scope>
    <source>
        <strain evidence="12">ATCC 10234</strain>
    </source>
</reference>
<dbReference type="InterPro" id="IPR037294">
    <property type="entry name" value="ABC_BtuC-like"/>
</dbReference>
<comment type="similarity">
    <text evidence="2 8">Belongs to the ABC-3 integral membrane protein family.</text>
</comment>
<dbReference type="SUPFAM" id="SSF81345">
    <property type="entry name" value="ABC transporter involved in vitamin B12 uptake, BtuC"/>
    <property type="match status" value="1"/>
</dbReference>
<dbReference type="EMBL" id="CP004353">
    <property type="protein sequence ID" value="AHI21553.1"/>
    <property type="molecule type" value="Genomic_DNA"/>
</dbReference>
<evidence type="ECO:0000256" key="10">
    <source>
        <dbReference type="SAM" id="Phobius"/>
    </source>
</evidence>
<evidence type="ECO:0000256" key="9">
    <source>
        <dbReference type="SAM" id="MobiDB-lite"/>
    </source>
</evidence>
<dbReference type="STRING" id="1224164.B843_00785"/>